<organism evidence="8 9">
    <name type="scientific">Physocladia obscura</name>
    <dbReference type="NCBI Taxonomy" id="109957"/>
    <lineage>
        <taxon>Eukaryota</taxon>
        <taxon>Fungi</taxon>
        <taxon>Fungi incertae sedis</taxon>
        <taxon>Chytridiomycota</taxon>
        <taxon>Chytridiomycota incertae sedis</taxon>
        <taxon>Chytridiomycetes</taxon>
        <taxon>Chytridiales</taxon>
        <taxon>Chytriomycetaceae</taxon>
        <taxon>Physocladia</taxon>
    </lineage>
</organism>
<dbReference type="GO" id="GO:0000981">
    <property type="term" value="F:DNA-binding transcription factor activity, RNA polymerase II-specific"/>
    <property type="evidence" value="ECO:0007669"/>
    <property type="project" value="InterPro"/>
</dbReference>
<dbReference type="PANTHER" id="PTHR23057">
    <property type="entry name" value="JUXTAPOSED WITH ANOTHER ZINC FINGER PROTEIN 1"/>
    <property type="match status" value="1"/>
</dbReference>
<evidence type="ECO:0000256" key="1">
    <source>
        <dbReference type="ARBA" id="ARBA00022723"/>
    </source>
</evidence>
<dbReference type="GO" id="GO:0005634">
    <property type="term" value="C:nucleus"/>
    <property type="evidence" value="ECO:0007669"/>
    <property type="project" value="TreeGrafter"/>
</dbReference>
<evidence type="ECO:0000313" key="8">
    <source>
        <dbReference type="EMBL" id="KAJ3140853.1"/>
    </source>
</evidence>
<dbReference type="PROSITE" id="PS50048">
    <property type="entry name" value="ZN2_CY6_FUNGAL_2"/>
    <property type="match status" value="1"/>
</dbReference>
<keyword evidence="2" id="KW-0677">Repeat</keyword>
<dbReference type="Gene3D" id="4.10.240.10">
    <property type="entry name" value="Zn(2)-C6 fungal-type DNA-binding domain"/>
    <property type="match status" value="1"/>
</dbReference>
<protein>
    <recommendedName>
        <fullName evidence="10">Zn(2)-C6 fungal-type domain-containing protein</fullName>
    </recommendedName>
</protein>
<evidence type="ECO:0000313" key="9">
    <source>
        <dbReference type="Proteomes" id="UP001211907"/>
    </source>
</evidence>
<keyword evidence="1" id="KW-0479">Metal-binding</keyword>
<name>A0AAD5TAT3_9FUNG</name>
<dbReference type="PANTHER" id="PTHR23057:SF0">
    <property type="entry name" value="JUXTAPOSED WITH ANOTHER ZINC FINGER PROTEIN 1"/>
    <property type="match status" value="1"/>
</dbReference>
<evidence type="ECO:0000256" key="5">
    <source>
        <dbReference type="PROSITE-ProRule" id="PRU00042"/>
    </source>
</evidence>
<dbReference type="InterPro" id="IPR051580">
    <property type="entry name" value="ZnF-Chromatin_assoc"/>
</dbReference>
<evidence type="ECO:0000256" key="3">
    <source>
        <dbReference type="ARBA" id="ARBA00022771"/>
    </source>
</evidence>
<keyword evidence="9" id="KW-1185">Reference proteome</keyword>
<dbReference type="EMBL" id="JADGJH010000043">
    <property type="protein sequence ID" value="KAJ3140853.1"/>
    <property type="molecule type" value="Genomic_DNA"/>
</dbReference>
<dbReference type="AlphaFoldDB" id="A0AAD5TAT3"/>
<dbReference type="SMART" id="SM00066">
    <property type="entry name" value="GAL4"/>
    <property type="match status" value="1"/>
</dbReference>
<dbReference type="CDD" id="cd00067">
    <property type="entry name" value="GAL4"/>
    <property type="match status" value="1"/>
</dbReference>
<dbReference type="InterPro" id="IPR013087">
    <property type="entry name" value="Znf_C2H2_type"/>
</dbReference>
<accession>A0AAD5TAT3</accession>
<evidence type="ECO:0000256" key="2">
    <source>
        <dbReference type="ARBA" id="ARBA00022737"/>
    </source>
</evidence>
<proteinExistence type="predicted"/>
<gene>
    <name evidence="8" type="ORF">HK100_008728</name>
</gene>
<dbReference type="GO" id="GO:0008270">
    <property type="term" value="F:zinc ion binding"/>
    <property type="evidence" value="ECO:0007669"/>
    <property type="project" value="UniProtKB-KW"/>
</dbReference>
<evidence type="ECO:0008006" key="10">
    <source>
        <dbReference type="Google" id="ProtNLM"/>
    </source>
</evidence>
<sequence length="416" mass="45738">MESANVDSAGGGNSGLDVLAAVSAMLELQSELSLEPLSLRRNSQQRPDLFSSGGSDFAEVPPNFNSRFLEQRQQHQHQQQFAAFYGASASTGFDYLSSSAPAAVGNSTTYSPTISSRLPSLLSARSSLSVSLSPEIPAQQMHYLNSRAVSHDFAAPSVTRRLSLSEKRKSYEQQQPYAKPIKALNCKYCYSKKIKCSRTRPSCEGCVKRGLSCEYYSADSSMPVKQSPSKFFAERKSSIAAGSEYHYGAEINSLVTVPPQFQNIQVALPIARMDVKTRKIARLAAETAHALATTGKTLARLVVDRLYITSPVPSKTRLTCGKLWIIDPKTLDRVYICPACEKTYSTANGLKYHLGQHDAFPNGLYYKSDEAEDEEMGECGDEEARKAFECTHNDGCRNSYGSLGGLKYHLEHAHHQ</sequence>
<reference evidence="8" key="1">
    <citation type="submission" date="2020-05" db="EMBL/GenBank/DDBJ databases">
        <title>Phylogenomic resolution of chytrid fungi.</title>
        <authorList>
            <person name="Stajich J.E."/>
            <person name="Amses K."/>
            <person name="Simmons R."/>
            <person name="Seto K."/>
            <person name="Myers J."/>
            <person name="Bonds A."/>
            <person name="Quandt C.A."/>
            <person name="Barry K."/>
            <person name="Liu P."/>
            <person name="Grigoriev I."/>
            <person name="Longcore J.E."/>
            <person name="James T.Y."/>
        </authorList>
    </citation>
    <scope>NUCLEOTIDE SEQUENCE</scope>
    <source>
        <strain evidence="8">JEL0513</strain>
    </source>
</reference>
<evidence type="ECO:0000256" key="4">
    <source>
        <dbReference type="ARBA" id="ARBA00022833"/>
    </source>
</evidence>
<dbReference type="Pfam" id="PF00172">
    <property type="entry name" value="Zn_clus"/>
    <property type="match status" value="1"/>
</dbReference>
<dbReference type="Proteomes" id="UP001211907">
    <property type="component" value="Unassembled WGS sequence"/>
</dbReference>
<comment type="caution">
    <text evidence="8">The sequence shown here is derived from an EMBL/GenBank/DDBJ whole genome shotgun (WGS) entry which is preliminary data.</text>
</comment>
<dbReference type="SMART" id="SM00355">
    <property type="entry name" value="ZnF_C2H2"/>
    <property type="match status" value="2"/>
</dbReference>
<dbReference type="InterPro" id="IPR036864">
    <property type="entry name" value="Zn2-C6_fun-type_DNA-bd_sf"/>
</dbReference>
<dbReference type="PROSITE" id="PS00028">
    <property type="entry name" value="ZINC_FINGER_C2H2_1"/>
    <property type="match status" value="1"/>
</dbReference>
<dbReference type="PROSITE" id="PS50157">
    <property type="entry name" value="ZINC_FINGER_C2H2_2"/>
    <property type="match status" value="1"/>
</dbReference>
<keyword evidence="3 5" id="KW-0863">Zinc-finger</keyword>
<evidence type="ECO:0000259" key="6">
    <source>
        <dbReference type="PROSITE" id="PS50048"/>
    </source>
</evidence>
<feature type="domain" description="C2H2-type" evidence="7">
    <location>
        <begin position="335"/>
        <end position="357"/>
    </location>
</feature>
<evidence type="ECO:0000259" key="7">
    <source>
        <dbReference type="PROSITE" id="PS50157"/>
    </source>
</evidence>
<dbReference type="SUPFAM" id="SSF57701">
    <property type="entry name" value="Zn2/Cys6 DNA-binding domain"/>
    <property type="match status" value="1"/>
</dbReference>
<keyword evidence="4" id="KW-0862">Zinc</keyword>
<dbReference type="InterPro" id="IPR001138">
    <property type="entry name" value="Zn2Cys6_DnaBD"/>
</dbReference>
<dbReference type="Gene3D" id="3.30.160.60">
    <property type="entry name" value="Classic Zinc Finger"/>
    <property type="match status" value="1"/>
</dbReference>
<feature type="domain" description="Zn(2)-C6 fungal-type" evidence="6">
    <location>
        <begin position="185"/>
        <end position="215"/>
    </location>
</feature>